<sequence length="320" mass="34013">MSGAAESRITRAFGLLTDVRNTLATLGLVTGEGTGSVVLSDRRAMARPLFELHDVPVESGDGFGPRAAALPLLPERLLTLGLKLPGEWTESGAGRRAEKLFTVRVDVWGEGAVLLALATCADAWLTLDLRERPQPEVAAENAPRLATALKRISELTGAETDPGDPTRHARPTAEGFGDLLAEGAEYDDSWGTFEVPGRWKRLMALVPGSAEGQDYESSTEHPVRYARVRRGGRVLGFLWASVGDAAAGYEPRNAAGDAAFAAGVPWLLRLRSLRARGFGAPEALEELLGDREDGPEGSAVEATASEAASLDALEELSGRF</sequence>
<dbReference type="EMBL" id="CP108057">
    <property type="protein sequence ID" value="WUO47267.1"/>
    <property type="molecule type" value="Genomic_DNA"/>
</dbReference>
<keyword evidence="2" id="KW-1185">Reference proteome</keyword>
<evidence type="ECO:0000313" key="2">
    <source>
        <dbReference type="Proteomes" id="UP001432075"/>
    </source>
</evidence>
<dbReference type="RefSeq" id="WP_328776053.1">
    <property type="nucleotide sequence ID" value="NZ_CP108057.1"/>
</dbReference>
<name>A0ABZ1RMG0_9ACTN</name>
<accession>A0ABZ1RMG0</accession>
<protein>
    <submittedName>
        <fullName evidence="1">Uncharacterized protein</fullName>
    </submittedName>
</protein>
<evidence type="ECO:0000313" key="1">
    <source>
        <dbReference type="EMBL" id="WUO47267.1"/>
    </source>
</evidence>
<gene>
    <name evidence="1" type="ORF">OHU17_16205</name>
</gene>
<organism evidence="1 2">
    <name type="scientific">Streptomyces goshikiensis</name>
    <dbReference type="NCBI Taxonomy" id="1942"/>
    <lineage>
        <taxon>Bacteria</taxon>
        <taxon>Bacillati</taxon>
        <taxon>Actinomycetota</taxon>
        <taxon>Actinomycetes</taxon>
        <taxon>Kitasatosporales</taxon>
        <taxon>Streptomycetaceae</taxon>
        <taxon>Streptomyces</taxon>
    </lineage>
</organism>
<proteinExistence type="predicted"/>
<dbReference type="Proteomes" id="UP001432075">
    <property type="component" value="Chromosome"/>
</dbReference>
<reference evidence="1" key="1">
    <citation type="submission" date="2022-10" db="EMBL/GenBank/DDBJ databases">
        <title>The complete genomes of actinobacterial strains from the NBC collection.</title>
        <authorList>
            <person name="Joergensen T.S."/>
            <person name="Alvarez Arevalo M."/>
            <person name="Sterndorff E.B."/>
            <person name="Faurdal D."/>
            <person name="Vuksanovic O."/>
            <person name="Mourched A.-S."/>
            <person name="Charusanti P."/>
            <person name="Shaw S."/>
            <person name="Blin K."/>
            <person name="Weber T."/>
        </authorList>
    </citation>
    <scope>NUCLEOTIDE SEQUENCE</scope>
    <source>
        <strain evidence="1">NBC_00283</strain>
    </source>
</reference>